<evidence type="ECO:0000256" key="1">
    <source>
        <dbReference type="SAM" id="Phobius"/>
    </source>
</evidence>
<keyword evidence="1" id="KW-0472">Membrane</keyword>
<feature type="transmembrane region" description="Helical" evidence="1">
    <location>
        <begin position="74"/>
        <end position="95"/>
    </location>
</feature>
<evidence type="ECO:0008006" key="4">
    <source>
        <dbReference type="Google" id="ProtNLM"/>
    </source>
</evidence>
<sequence>MPEHNCIKRSRMISSEVWFISEEDAHRFQRFFCDLMKLIRRVTAHALCIRAARCLKFWCVRLGKIVYSKFDRTTITSFLFIILIMKWFILFFIPVPRCLPYPSSVRMKLFLSVFHRIANIALVRWSSARAVNARASDCSLGSVGSIFSFPNSCFSVSIMMFESAIWRPFSSIKGTWPFEENILNSLLMFLNGISAMRSHVSSLRDQGERLGSGL</sequence>
<comment type="caution">
    <text evidence="2">The sequence shown here is derived from an EMBL/GenBank/DDBJ whole genome shotgun (WGS) entry which is preliminary data.</text>
</comment>
<evidence type="ECO:0000313" key="2">
    <source>
        <dbReference type="EMBL" id="GMS99842.1"/>
    </source>
</evidence>
<dbReference type="AlphaFoldDB" id="A0AAV5U0F5"/>
<keyword evidence="1" id="KW-0812">Transmembrane</keyword>
<dbReference type="Proteomes" id="UP001432027">
    <property type="component" value="Unassembled WGS sequence"/>
</dbReference>
<feature type="non-terminal residue" evidence="2">
    <location>
        <position position="214"/>
    </location>
</feature>
<proteinExistence type="predicted"/>
<reference evidence="2" key="1">
    <citation type="submission" date="2023-10" db="EMBL/GenBank/DDBJ databases">
        <title>Genome assembly of Pristionchus species.</title>
        <authorList>
            <person name="Yoshida K."/>
            <person name="Sommer R.J."/>
        </authorList>
    </citation>
    <scope>NUCLEOTIDE SEQUENCE</scope>
    <source>
        <strain evidence="2">RS0144</strain>
    </source>
</reference>
<evidence type="ECO:0000313" key="3">
    <source>
        <dbReference type="Proteomes" id="UP001432027"/>
    </source>
</evidence>
<name>A0AAV5U0F5_9BILA</name>
<protein>
    <recommendedName>
        <fullName evidence="4">G protein-coupled receptor</fullName>
    </recommendedName>
</protein>
<accession>A0AAV5U0F5</accession>
<keyword evidence="3" id="KW-1185">Reference proteome</keyword>
<organism evidence="2 3">
    <name type="scientific">Pristionchus entomophagus</name>
    <dbReference type="NCBI Taxonomy" id="358040"/>
    <lineage>
        <taxon>Eukaryota</taxon>
        <taxon>Metazoa</taxon>
        <taxon>Ecdysozoa</taxon>
        <taxon>Nematoda</taxon>
        <taxon>Chromadorea</taxon>
        <taxon>Rhabditida</taxon>
        <taxon>Rhabditina</taxon>
        <taxon>Diplogasteromorpha</taxon>
        <taxon>Diplogasteroidea</taxon>
        <taxon>Neodiplogasteridae</taxon>
        <taxon>Pristionchus</taxon>
    </lineage>
</organism>
<dbReference type="EMBL" id="BTSX01000005">
    <property type="protein sequence ID" value="GMS99842.1"/>
    <property type="molecule type" value="Genomic_DNA"/>
</dbReference>
<keyword evidence="1" id="KW-1133">Transmembrane helix</keyword>
<gene>
    <name evidence="2" type="ORF">PENTCL1PPCAC_22017</name>
</gene>